<reference evidence="4" key="1">
    <citation type="submission" date="2022-09" db="EMBL/GenBank/DDBJ databases">
        <title>Tahibacter sp. nov., isolated from a fresh water.</title>
        <authorList>
            <person name="Baek J.H."/>
            <person name="Lee J.K."/>
            <person name="Kim J.M."/>
            <person name="Jeon C.O."/>
        </authorList>
    </citation>
    <scope>NUCLEOTIDE SEQUENCE</scope>
    <source>
        <strain evidence="4">W38</strain>
    </source>
</reference>
<proteinExistence type="predicted"/>
<evidence type="ECO:0000313" key="4">
    <source>
        <dbReference type="EMBL" id="UXI70555.1"/>
    </source>
</evidence>
<dbReference type="PANTHER" id="PTHR43072">
    <property type="entry name" value="N-ACETYLTRANSFERASE"/>
    <property type="match status" value="1"/>
</dbReference>
<dbReference type="Gene3D" id="3.40.630.30">
    <property type="match status" value="1"/>
</dbReference>
<organism evidence="4 5">
    <name type="scientific">Tahibacter amnicola</name>
    <dbReference type="NCBI Taxonomy" id="2976241"/>
    <lineage>
        <taxon>Bacteria</taxon>
        <taxon>Pseudomonadati</taxon>
        <taxon>Pseudomonadota</taxon>
        <taxon>Gammaproteobacteria</taxon>
        <taxon>Lysobacterales</taxon>
        <taxon>Rhodanobacteraceae</taxon>
        <taxon>Tahibacter</taxon>
    </lineage>
</organism>
<dbReference type="Proteomes" id="UP001064632">
    <property type="component" value="Chromosome"/>
</dbReference>
<sequence length="175" mass="19332">MTLIRQAQAKDADAITVIYNQGITERTATFETQLRAPQEMAARIDAQDRHPVLVAEADGTVLGWAALSAYRPRDCYAGIAEFSIYLAPAARGKGIGHRLLDALVDAARQRGFWKLLSRIFPFNSASRGLCRACGFREVGYYEKHGQLDGRWLDVIIVERLITENLSGHTAATPLS</sequence>
<feature type="domain" description="N-acetyltransferase" evidence="3">
    <location>
        <begin position="2"/>
        <end position="153"/>
    </location>
</feature>
<keyword evidence="2" id="KW-0012">Acyltransferase</keyword>
<dbReference type="EMBL" id="CP104694">
    <property type="protein sequence ID" value="UXI70555.1"/>
    <property type="molecule type" value="Genomic_DNA"/>
</dbReference>
<dbReference type="Pfam" id="PF00583">
    <property type="entry name" value="Acetyltransf_1"/>
    <property type="match status" value="1"/>
</dbReference>
<evidence type="ECO:0000313" key="5">
    <source>
        <dbReference type="Proteomes" id="UP001064632"/>
    </source>
</evidence>
<dbReference type="RefSeq" id="WP_261697502.1">
    <property type="nucleotide sequence ID" value="NZ_CP104694.1"/>
</dbReference>
<protein>
    <submittedName>
        <fullName evidence="4">Arsinothricin resistance N-acetyltransferase ArsN1</fullName>
    </submittedName>
</protein>
<accession>A0ABY6BQ56</accession>
<keyword evidence="5" id="KW-1185">Reference proteome</keyword>
<dbReference type="NCBIfam" id="NF040503">
    <property type="entry name" value="resist_ArsN1a"/>
    <property type="match status" value="1"/>
</dbReference>
<gene>
    <name evidence="4" type="ORF">N4264_13215</name>
</gene>
<keyword evidence="1" id="KW-0808">Transferase</keyword>
<name>A0ABY6BQ56_9GAMM</name>
<dbReference type="CDD" id="cd04301">
    <property type="entry name" value="NAT_SF"/>
    <property type="match status" value="1"/>
</dbReference>
<dbReference type="InterPro" id="IPR016181">
    <property type="entry name" value="Acyl_CoA_acyltransferase"/>
</dbReference>
<dbReference type="PANTHER" id="PTHR43072:SF23">
    <property type="entry name" value="UPF0039 PROTEIN C11D3.02C"/>
    <property type="match status" value="1"/>
</dbReference>
<dbReference type="PROSITE" id="PS51186">
    <property type="entry name" value="GNAT"/>
    <property type="match status" value="1"/>
</dbReference>
<dbReference type="InterPro" id="IPR000182">
    <property type="entry name" value="GNAT_dom"/>
</dbReference>
<evidence type="ECO:0000256" key="1">
    <source>
        <dbReference type="ARBA" id="ARBA00022679"/>
    </source>
</evidence>
<evidence type="ECO:0000259" key="3">
    <source>
        <dbReference type="PROSITE" id="PS51186"/>
    </source>
</evidence>
<dbReference type="SUPFAM" id="SSF55729">
    <property type="entry name" value="Acyl-CoA N-acyltransferases (Nat)"/>
    <property type="match status" value="1"/>
</dbReference>
<evidence type="ECO:0000256" key="2">
    <source>
        <dbReference type="ARBA" id="ARBA00023315"/>
    </source>
</evidence>